<evidence type="ECO:0000256" key="3">
    <source>
        <dbReference type="ARBA" id="ARBA00010464"/>
    </source>
</evidence>
<evidence type="ECO:0000256" key="6">
    <source>
        <dbReference type="ARBA" id="ARBA00023242"/>
    </source>
</evidence>
<feature type="domain" description="Spt4/RpoE2 zinc finger" evidence="9">
    <location>
        <begin position="9"/>
        <end position="87"/>
    </location>
</feature>
<evidence type="ECO:0000259" key="9">
    <source>
        <dbReference type="SMART" id="SM01389"/>
    </source>
</evidence>
<dbReference type="PANTHER" id="PTHR12882:SF1">
    <property type="entry name" value="TRANSCRIPTION ELONGATION FACTOR SPT4"/>
    <property type="match status" value="1"/>
</dbReference>
<dbReference type="PANTHER" id="PTHR12882">
    <property type="entry name" value="SUPPRESSOR OF TY 4"/>
    <property type="match status" value="1"/>
</dbReference>
<dbReference type="SMART" id="SM01389">
    <property type="entry name" value="Spt4"/>
    <property type="match status" value="1"/>
</dbReference>
<dbReference type="OrthoDB" id="248751at2759"/>
<dbReference type="InterPro" id="IPR038510">
    <property type="entry name" value="Spt4_sf"/>
</dbReference>
<proteinExistence type="inferred from homology"/>
<evidence type="ECO:0000256" key="5">
    <source>
        <dbReference type="ARBA" id="ARBA00023163"/>
    </source>
</evidence>
<sequence length="97" mass="11115">MSKAEVQKLRACLQCNFVQRGSEFNMKGCPNCQDSLDMQHSVQRVAQFTTSRFDGILAMLEPENKSWVARWQRIENRVPGLYAVKVKGKVPQEALQE</sequence>
<keyword evidence="11" id="KW-1185">Reference proteome</keyword>
<dbReference type="PIRSF" id="PIRSF025023">
    <property type="entry name" value="Spt4"/>
    <property type="match status" value="1"/>
</dbReference>
<dbReference type="Pfam" id="PF06093">
    <property type="entry name" value="Spt4"/>
    <property type="match status" value="1"/>
</dbReference>
<evidence type="ECO:0000256" key="7">
    <source>
        <dbReference type="ARBA" id="ARBA00023328"/>
    </source>
</evidence>
<dbReference type="CDD" id="cd07973">
    <property type="entry name" value="Spt4"/>
    <property type="match status" value="1"/>
</dbReference>
<evidence type="ECO:0000313" key="11">
    <source>
        <dbReference type="Proteomes" id="UP000077521"/>
    </source>
</evidence>
<reference evidence="10" key="2">
    <citation type="journal article" date="2019" name="IMA Fungus">
        <title>Genome sequencing and comparison of five Tilletia species to identify candidate genes for the detection of regulated species infecting wheat.</title>
        <authorList>
            <person name="Nguyen H.D.T."/>
            <person name="Sultana T."/>
            <person name="Kesanakurti P."/>
            <person name="Hambleton S."/>
        </authorList>
    </citation>
    <scope>NUCLEOTIDE SEQUENCE</scope>
    <source>
        <strain evidence="10">DAOMC 236416</strain>
    </source>
</reference>
<reference evidence="10" key="1">
    <citation type="submission" date="2016-04" db="EMBL/GenBank/DDBJ databases">
        <authorList>
            <person name="Nguyen H.D."/>
            <person name="Samba Siva P."/>
            <person name="Cullis J."/>
            <person name="Levesque C.A."/>
            <person name="Hambleton S."/>
        </authorList>
    </citation>
    <scope>NUCLEOTIDE SEQUENCE</scope>
    <source>
        <strain evidence="10">DAOMC 236416</strain>
    </source>
</reference>
<protein>
    <recommendedName>
        <fullName evidence="4">Transcription elongation factor SPT4</fullName>
    </recommendedName>
    <alternativeName>
        <fullName evidence="8">Chromatin elongation factor SPT4</fullName>
    </alternativeName>
</protein>
<dbReference type="InterPro" id="IPR009287">
    <property type="entry name" value="Spt4"/>
</dbReference>
<evidence type="ECO:0000313" key="10">
    <source>
        <dbReference type="EMBL" id="KAE8249877.1"/>
    </source>
</evidence>
<evidence type="ECO:0000256" key="1">
    <source>
        <dbReference type="ARBA" id="ARBA00004123"/>
    </source>
</evidence>
<keyword evidence="7" id="KW-0137">Centromere</keyword>
<evidence type="ECO:0000256" key="8">
    <source>
        <dbReference type="ARBA" id="ARBA00029869"/>
    </source>
</evidence>
<dbReference type="Proteomes" id="UP000077521">
    <property type="component" value="Unassembled WGS sequence"/>
</dbReference>
<dbReference type="AlphaFoldDB" id="A0A8T8SVH6"/>
<dbReference type="Gene3D" id="3.30.40.210">
    <property type="match status" value="1"/>
</dbReference>
<evidence type="ECO:0000256" key="2">
    <source>
        <dbReference type="ARBA" id="ARBA00004584"/>
    </source>
</evidence>
<evidence type="ECO:0000256" key="4">
    <source>
        <dbReference type="ARBA" id="ARBA00020182"/>
    </source>
</evidence>
<dbReference type="GO" id="GO:0000775">
    <property type="term" value="C:chromosome, centromeric region"/>
    <property type="evidence" value="ECO:0007669"/>
    <property type="project" value="UniProtKB-SubCell"/>
</dbReference>
<comment type="similarity">
    <text evidence="3">Belongs to the SPT4 family.</text>
</comment>
<gene>
    <name evidence="10" type="ORF">A4X13_0g5038</name>
</gene>
<dbReference type="GO" id="GO:0032044">
    <property type="term" value="C:DSIF complex"/>
    <property type="evidence" value="ECO:0007669"/>
    <property type="project" value="TreeGrafter"/>
</dbReference>
<dbReference type="GO" id="GO:0000993">
    <property type="term" value="F:RNA polymerase II complex binding"/>
    <property type="evidence" value="ECO:0007669"/>
    <property type="project" value="TreeGrafter"/>
</dbReference>
<organism evidence="10 11">
    <name type="scientific">Tilletia indica</name>
    <dbReference type="NCBI Taxonomy" id="43049"/>
    <lineage>
        <taxon>Eukaryota</taxon>
        <taxon>Fungi</taxon>
        <taxon>Dikarya</taxon>
        <taxon>Basidiomycota</taxon>
        <taxon>Ustilaginomycotina</taxon>
        <taxon>Exobasidiomycetes</taxon>
        <taxon>Tilletiales</taxon>
        <taxon>Tilletiaceae</taxon>
        <taxon>Tilletia</taxon>
    </lineage>
</organism>
<dbReference type="SUPFAM" id="SSF63393">
    <property type="entry name" value="RNA polymerase subunits"/>
    <property type="match status" value="1"/>
</dbReference>
<dbReference type="GO" id="GO:0140673">
    <property type="term" value="P:transcription elongation-coupled chromatin remodeling"/>
    <property type="evidence" value="ECO:0007669"/>
    <property type="project" value="InterPro"/>
</dbReference>
<dbReference type="InterPro" id="IPR029040">
    <property type="entry name" value="RPABC4/Spt4"/>
</dbReference>
<keyword evidence="6" id="KW-0539">Nucleus</keyword>
<dbReference type="GO" id="GO:0006355">
    <property type="term" value="P:regulation of DNA-templated transcription"/>
    <property type="evidence" value="ECO:0007669"/>
    <property type="project" value="InterPro"/>
</dbReference>
<name>A0A8T8SVH6_9BASI</name>
<dbReference type="GO" id="GO:0008270">
    <property type="term" value="F:zinc ion binding"/>
    <property type="evidence" value="ECO:0007669"/>
    <property type="project" value="InterPro"/>
</dbReference>
<keyword evidence="5" id="KW-0804">Transcription</keyword>
<comment type="subcellular location">
    <subcellularLocation>
        <location evidence="2">Chromosome</location>
        <location evidence="2">Centromere</location>
    </subcellularLocation>
    <subcellularLocation>
        <location evidence="1">Nucleus</location>
    </subcellularLocation>
</comment>
<accession>A0A8T8SVH6</accession>
<comment type="caution">
    <text evidence="10">The sequence shown here is derived from an EMBL/GenBank/DDBJ whole genome shotgun (WGS) entry which is preliminary data.</text>
</comment>
<dbReference type="EMBL" id="LWDF02000363">
    <property type="protein sequence ID" value="KAE8249877.1"/>
    <property type="molecule type" value="Genomic_DNA"/>
</dbReference>
<dbReference type="InterPro" id="IPR022800">
    <property type="entry name" value="Spt4/RpoE2_Znf"/>
</dbReference>